<protein>
    <submittedName>
        <fullName evidence="4">Ribosomal protein S18 acetylase RimI</fullName>
    </submittedName>
</protein>
<accession>A0A1H4HGH4</accession>
<dbReference type="STRING" id="571932.SAMN05421743_12852"/>
<dbReference type="PANTHER" id="PTHR43877:SF2">
    <property type="entry name" value="AMINOALKYLPHOSPHONATE N-ACETYLTRANSFERASE-RELATED"/>
    <property type="match status" value="1"/>
</dbReference>
<dbReference type="InterPro" id="IPR016181">
    <property type="entry name" value="Acyl_CoA_acyltransferase"/>
</dbReference>
<evidence type="ECO:0000259" key="3">
    <source>
        <dbReference type="PROSITE" id="PS51186"/>
    </source>
</evidence>
<dbReference type="AlphaFoldDB" id="A0A1H4HGH4"/>
<dbReference type="GO" id="GO:0005840">
    <property type="term" value="C:ribosome"/>
    <property type="evidence" value="ECO:0007669"/>
    <property type="project" value="UniProtKB-KW"/>
</dbReference>
<keyword evidence="1" id="KW-0808">Transferase</keyword>
<name>A0A1H4HGH4_9BACI</name>
<proteinExistence type="predicted"/>
<dbReference type="RefSeq" id="WP_176791790.1">
    <property type="nucleotide sequence ID" value="NZ_FNQR01000028.1"/>
</dbReference>
<reference evidence="5" key="1">
    <citation type="submission" date="2016-10" db="EMBL/GenBank/DDBJ databases">
        <authorList>
            <person name="Varghese N."/>
            <person name="Submissions S."/>
        </authorList>
    </citation>
    <scope>NUCLEOTIDE SEQUENCE [LARGE SCALE GENOMIC DNA]</scope>
    <source>
        <strain evidence="5">CCM7597</strain>
    </source>
</reference>
<evidence type="ECO:0000313" key="4">
    <source>
        <dbReference type="EMBL" id="SEB20736.1"/>
    </source>
</evidence>
<dbReference type="Proteomes" id="UP000198584">
    <property type="component" value="Unassembled WGS sequence"/>
</dbReference>
<organism evidence="4 5">
    <name type="scientific">Thalassobacillus cyri</name>
    <dbReference type="NCBI Taxonomy" id="571932"/>
    <lineage>
        <taxon>Bacteria</taxon>
        <taxon>Bacillati</taxon>
        <taxon>Bacillota</taxon>
        <taxon>Bacilli</taxon>
        <taxon>Bacillales</taxon>
        <taxon>Bacillaceae</taxon>
        <taxon>Thalassobacillus</taxon>
    </lineage>
</organism>
<dbReference type="InterPro" id="IPR050832">
    <property type="entry name" value="Bact_Acetyltransf"/>
</dbReference>
<keyword evidence="5" id="KW-1185">Reference proteome</keyword>
<evidence type="ECO:0000313" key="5">
    <source>
        <dbReference type="Proteomes" id="UP000198584"/>
    </source>
</evidence>
<feature type="domain" description="N-acetyltransferase" evidence="3">
    <location>
        <begin position="1"/>
        <end position="167"/>
    </location>
</feature>
<keyword evidence="4" id="KW-0687">Ribonucleoprotein</keyword>
<gene>
    <name evidence="4" type="ORF">SAMN05421743_12852</name>
</gene>
<dbReference type="EMBL" id="FNQR01000028">
    <property type="protein sequence ID" value="SEB20736.1"/>
    <property type="molecule type" value="Genomic_DNA"/>
</dbReference>
<dbReference type="PROSITE" id="PS51186">
    <property type="entry name" value="GNAT"/>
    <property type="match status" value="1"/>
</dbReference>
<dbReference type="Pfam" id="PF00583">
    <property type="entry name" value="Acetyltransf_1"/>
    <property type="match status" value="1"/>
</dbReference>
<evidence type="ECO:0000256" key="2">
    <source>
        <dbReference type="ARBA" id="ARBA00023315"/>
    </source>
</evidence>
<dbReference type="PANTHER" id="PTHR43877">
    <property type="entry name" value="AMINOALKYLPHOSPHONATE N-ACETYLTRANSFERASE-RELATED-RELATED"/>
    <property type="match status" value="1"/>
</dbReference>
<sequence>MEVRRLSAKDTVSYWELRLEALKTSPDAFITTYEDAIAKEKPVEQAADRMTSDHNYTYGAFEDSQLIGTVTMLRQSHKKFYHKADILAMYVSPDYRGKNIGKQLIEQAIHDAKQAGIEQLLLGVVTTNTPGVRLYKSLGFTIFGTEKNAIKNGDSYFDEYLMVLSLTS</sequence>
<keyword evidence="4" id="KW-0689">Ribosomal protein</keyword>
<dbReference type="Gene3D" id="3.40.630.30">
    <property type="match status" value="1"/>
</dbReference>
<dbReference type="InterPro" id="IPR000182">
    <property type="entry name" value="GNAT_dom"/>
</dbReference>
<keyword evidence="2" id="KW-0012">Acyltransferase</keyword>
<dbReference type="SUPFAM" id="SSF55729">
    <property type="entry name" value="Acyl-CoA N-acyltransferases (Nat)"/>
    <property type="match status" value="1"/>
</dbReference>
<evidence type="ECO:0000256" key="1">
    <source>
        <dbReference type="ARBA" id="ARBA00022679"/>
    </source>
</evidence>
<dbReference type="CDD" id="cd04301">
    <property type="entry name" value="NAT_SF"/>
    <property type="match status" value="1"/>
</dbReference>
<dbReference type="GO" id="GO:0016747">
    <property type="term" value="F:acyltransferase activity, transferring groups other than amino-acyl groups"/>
    <property type="evidence" value="ECO:0007669"/>
    <property type="project" value="InterPro"/>
</dbReference>